<evidence type="ECO:0000256" key="10">
    <source>
        <dbReference type="ARBA" id="ARBA00022989"/>
    </source>
</evidence>
<organism evidence="14">
    <name type="scientific">Nicotiana tabacum</name>
    <name type="common">Common tobacco</name>
    <dbReference type="NCBI Taxonomy" id="4097"/>
    <lineage>
        <taxon>Eukaryota</taxon>
        <taxon>Viridiplantae</taxon>
        <taxon>Streptophyta</taxon>
        <taxon>Embryophyta</taxon>
        <taxon>Tracheophyta</taxon>
        <taxon>Spermatophyta</taxon>
        <taxon>Magnoliopsida</taxon>
        <taxon>eudicotyledons</taxon>
        <taxon>Gunneridae</taxon>
        <taxon>Pentapetalae</taxon>
        <taxon>asterids</taxon>
        <taxon>lamiids</taxon>
        <taxon>Solanales</taxon>
        <taxon>Solanaceae</taxon>
        <taxon>Nicotianoideae</taxon>
        <taxon>Nicotianeae</taxon>
        <taxon>Nicotiana</taxon>
    </lineage>
</organism>
<dbReference type="SMR" id="A0A1S4AI74"/>
<proteinExistence type="predicted"/>
<dbReference type="GO" id="GO:0061630">
    <property type="term" value="F:ubiquitin protein ligase activity"/>
    <property type="evidence" value="ECO:0000318"/>
    <property type="project" value="GO_Central"/>
</dbReference>
<feature type="domain" description="RING-type" evidence="13">
    <location>
        <begin position="43"/>
        <end position="85"/>
    </location>
</feature>
<keyword evidence="10" id="KW-1133">Transmembrane helix</keyword>
<dbReference type="PANTHER" id="PTHR45977:SF13">
    <property type="entry name" value="GB|AAF27103.1"/>
    <property type="match status" value="1"/>
</dbReference>
<keyword evidence="6" id="KW-0479">Metal-binding</keyword>
<dbReference type="GO" id="GO:0016567">
    <property type="term" value="P:protein ubiquitination"/>
    <property type="evidence" value="ECO:0000318"/>
    <property type="project" value="GO_Central"/>
</dbReference>
<evidence type="ECO:0000256" key="7">
    <source>
        <dbReference type="ARBA" id="ARBA00022771"/>
    </source>
</evidence>
<evidence type="ECO:0000256" key="8">
    <source>
        <dbReference type="ARBA" id="ARBA00022786"/>
    </source>
</evidence>
<comment type="catalytic activity">
    <reaction evidence="1">
        <text>S-ubiquitinyl-[E2 ubiquitin-conjugating enzyme]-L-cysteine + [acceptor protein]-L-lysine = [E2 ubiquitin-conjugating enzyme]-L-cysteine + N(6)-ubiquitinyl-[acceptor protein]-L-lysine.</text>
        <dbReference type="EC" id="2.3.2.27"/>
    </reaction>
</comment>
<dbReference type="AlphaFoldDB" id="A0A1S4AI74"/>
<dbReference type="OrthoDB" id="1244524at2759"/>
<evidence type="ECO:0000256" key="1">
    <source>
        <dbReference type="ARBA" id="ARBA00000900"/>
    </source>
</evidence>
<dbReference type="PANTHER" id="PTHR45977">
    <property type="entry name" value="TARGET OF ERK KINASE MPK-1"/>
    <property type="match status" value="1"/>
</dbReference>
<dbReference type="Pfam" id="PF13639">
    <property type="entry name" value="zf-RING_2"/>
    <property type="match status" value="1"/>
</dbReference>
<dbReference type="SUPFAM" id="SSF57850">
    <property type="entry name" value="RING/U-box"/>
    <property type="match status" value="1"/>
</dbReference>
<dbReference type="KEGG" id="nta:107797947"/>
<dbReference type="EC" id="2.3.2.27" evidence="3"/>
<protein>
    <recommendedName>
        <fullName evidence="3">RING-type E3 ubiquitin transferase</fullName>
        <ecNumber evidence="3">2.3.2.27</ecNumber>
    </recommendedName>
</protein>
<keyword evidence="4" id="KW-0808">Transferase</keyword>
<keyword evidence="5" id="KW-0812">Transmembrane</keyword>
<dbReference type="GO" id="GO:0016020">
    <property type="term" value="C:membrane"/>
    <property type="evidence" value="ECO:0007669"/>
    <property type="project" value="UniProtKB-SubCell"/>
</dbReference>
<name>A0A1S4AI74_TOBAC</name>
<evidence type="ECO:0000256" key="6">
    <source>
        <dbReference type="ARBA" id="ARBA00022723"/>
    </source>
</evidence>
<dbReference type="Gene3D" id="3.30.40.10">
    <property type="entry name" value="Zinc/RING finger domain, C3HC4 (zinc finger)"/>
    <property type="match status" value="1"/>
</dbReference>
<dbReference type="RefSeq" id="XP_016476356.1">
    <property type="nucleotide sequence ID" value="XM_016620870.1"/>
</dbReference>
<dbReference type="InterPro" id="IPR001841">
    <property type="entry name" value="Znf_RING"/>
</dbReference>
<keyword evidence="8" id="KW-0833">Ubl conjugation pathway</keyword>
<evidence type="ECO:0000256" key="4">
    <source>
        <dbReference type="ARBA" id="ARBA00022679"/>
    </source>
</evidence>
<dbReference type="GO" id="GO:0006511">
    <property type="term" value="P:ubiquitin-dependent protein catabolic process"/>
    <property type="evidence" value="ECO:0000318"/>
    <property type="project" value="GO_Central"/>
</dbReference>
<evidence type="ECO:0000259" key="13">
    <source>
        <dbReference type="PROSITE" id="PS50089"/>
    </source>
</evidence>
<dbReference type="GO" id="GO:0008270">
    <property type="term" value="F:zinc ion binding"/>
    <property type="evidence" value="ECO:0007669"/>
    <property type="project" value="UniProtKB-KW"/>
</dbReference>
<keyword evidence="9" id="KW-0862">Zinc</keyword>
<dbReference type="InterPro" id="IPR013083">
    <property type="entry name" value="Znf_RING/FYVE/PHD"/>
</dbReference>
<evidence type="ECO:0000256" key="9">
    <source>
        <dbReference type="ARBA" id="ARBA00022833"/>
    </source>
</evidence>
<evidence type="ECO:0000256" key="11">
    <source>
        <dbReference type="ARBA" id="ARBA00023136"/>
    </source>
</evidence>
<evidence type="ECO:0000256" key="12">
    <source>
        <dbReference type="PROSITE-ProRule" id="PRU00175"/>
    </source>
</evidence>
<gene>
    <name evidence="14" type="primary">LOC107797947</name>
</gene>
<dbReference type="PROSITE" id="PS50089">
    <property type="entry name" value="ZF_RING_2"/>
    <property type="match status" value="1"/>
</dbReference>
<evidence type="ECO:0000256" key="3">
    <source>
        <dbReference type="ARBA" id="ARBA00012483"/>
    </source>
</evidence>
<accession>A0A1S4AI74</accession>
<evidence type="ECO:0000256" key="2">
    <source>
        <dbReference type="ARBA" id="ARBA00004141"/>
    </source>
</evidence>
<keyword evidence="11" id="KW-0472">Membrane</keyword>
<evidence type="ECO:0000313" key="14">
    <source>
        <dbReference type="RefSeq" id="XP_016476356.1"/>
    </source>
</evidence>
<reference evidence="14" key="1">
    <citation type="submission" date="2025-08" db="UniProtKB">
        <authorList>
            <consortium name="RefSeq"/>
        </authorList>
    </citation>
    <scope>IDENTIFICATION</scope>
</reference>
<dbReference type="PaxDb" id="4097-A0A1S4AI74"/>
<comment type="subcellular location">
    <subcellularLocation>
        <location evidence="2">Membrane</location>
        <topology evidence="2">Multi-pass membrane protein</topology>
    </subcellularLocation>
</comment>
<dbReference type="OMA" id="NGARRTC"/>
<keyword evidence="7 12" id="KW-0863">Zinc-finger</keyword>
<sequence>MAFKKLLISISTFKDILMLKLIQAINQNKSRVHEVARLGENWCCVCLSKLKDGDDNRVLPCLHEFHRDCVDKWLNGDRKTCPVCRFSMEDGRKLSIKTEAALTEEMVIWFSSFHVAGF</sequence>
<evidence type="ECO:0000256" key="5">
    <source>
        <dbReference type="ARBA" id="ARBA00022692"/>
    </source>
</evidence>
<dbReference type="SMART" id="SM00184">
    <property type="entry name" value="RING"/>
    <property type="match status" value="1"/>
</dbReference>